<dbReference type="Gene3D" id="1.10.3210.10">
    <property type="entry name" value="Hypothetical protein af1432"/>
    <property type="match status" value="1"/>
</dbReference>
<keyword evidence="3" id="KW-1185">Reference proteome</keyword>
<dbReference type="Proteomes" id="UP000000851">
    <property type="component" value="Chromosome"/>
</dbReference>
<gene>
    <name evidence="2" type="ordered locus">Caci_2486</name>
</gene>
<evidence type="ECO:0000313" key="2">
    <source>
        <dbReference type="EMBL" id="ACU71404.1"/>
    </source>
</evidence>
<protein>
    <submittedName>
        <fullName evidence="2">Metal dependent phophohydrolase</fullName>
    </submittedName>
</protein>
<dbReference type="AlphaFoldDB" id="C7PW12"/>
<sequence>MLRPLPPRAMELLEEVAAPPRLIAHLRAVHDVAAELVAWAAKRGLSVDADAVLFGAATHDIGKALHPGELSGPGSEHEHAGRDLLLAKGIAPELAKYAANHSTPSAESTLDELLVSLADTVWKGHRRVDLEDLVVAVLAAESGREVWDEFLELDTLLTDIADGADERLAYQMQFPVTQKPVTARPAAQK</sequence>
<organism evidence="2 3">
    <name type="scientific">Catenulispora acidiphila (strain DSM 44928 / JCM 14897 / NBRC 102108 / NRRL B-24433 / ID139908)</name>
    <dbReference type="NCBI Taxonomy" id="479433"/>
    <lineage>
        <taxon>Bacteria</taxon>
        <taxon>Bacillati</taxon>
        <taxon>Actinomycetota</taxon>
        <taxon>Actinomycetes</taxon>
        <taxon>Catenulisporales</taxon>
        <taxon>Catenulisporaceae</taxon>
        <taxon>Catenulispora</taxon>
    </lineage>
</organism>
<evidence type="ECO:0000259" key="1">
    <source>
        <dbReference type="Pfam" id="PF01966"/>
    </source>
</evidence>
<dbReference type="HOGENOM" id="CLU_1515989_0_0_11"/>
<reference evidence="2 3" key="1">
    <citation type="journal article" date="2009" name="Stand. Genomic Sci.">
        <title>Complete genome sequence of Catenulispora acidiphila type strain (ID 139908).</title>
        <authorList>
            <person name="Copeland A."/>
            <person name="Lapidus A."/>
            <person name="Glavina Del Rio T."/>
            <person name="Nolan M."/>
            <person name="Lucas S."/>
            <person name="Chen F."/>
            <person name="Tice H."/>
            <person name="Cheng J.F."/>
            <person name="Bruce D."/>
            <person name="Goodwin L."/>
            <person name="Pitluck S."/>
            <person name="Mikhailova N."/>
            <person name="Pati A."/>
            <person name="Ivanova N."/>
            <person name="Mavromatis K."/>
            <person name="Chen A."/>
            <person name="Palaniappan K."/>
            <person name="Chain P."/>
            <person name="Land M."/>
            <person name="Hauser L."/>
            <person name="Chang Y.J."/>
            <person name="Jeffries C.D."/>
            <person name="Chertkov O."/>
            <person name="Brettin T."/>
            <person name="Detter J.C."/>
            <person name="Han C."/>
            <person name="Ali Z."/>
            <person name="Tindall B.J."/>
            <person name="Goker M."/>
            <person name="Bristow J."/>
            <person name="Eisen J.A."/>
            <person name="Markowitz V."/>
            <person name="Hugenholtz P."/>
            <person name="Kyrpides N.C."/>
            <person name="Klenk H.P."/>
        </authorList>
    </citation>
    <scope>NUCLEOTIDE SEQUENCE [LARGE SCALE GENOMIC DNA]</scope>
    <source>
        <strain evidence="3">DSM 44928 / JCM 14897 / NBRC 102108 / NRRL B-24433 / ID139908</strain>
    </source>
</reference>
<name>C7PW12_CATAD</name>
<dbReference type="SUPFAM" id="SSF109604">
    <property type="entry name" value="HD-domain/PDEase-like"/>
    <property type="match status" value="1"/>
</dbReference>
<dbReference type="STRING" id="479433.Caci_2486"/>
<evidence type="ECO:0000313" key="3">
    <source>
        <dbReference type="Proteomes" id="UP000000851"/>
    </source>
</evidence>
<dbReference type="KEGG" id="cai:Caci_2486"/>
<dbReference type="InterPro" id="IPR006674">
    <property type="entry name" value="HD_domain"/>
</dbReference>
<accession>C7PW12</accession>
<dbReference type="RefSeq" id="WP_012786697.1">
    <property type="nucleotide sequence ID" value="NC_013131.1"/>
</dbReference>
<dbReference type="InParanoid" id="C7PW12"/>
<dbReference type="Pfam" id="PF01966">
    <property type="entry name" value="HD"/>
    <property type="match status" value="1"/>
</dbReference>
<dbReference type="GO" id="GO:0016787">
    <property type="term" value="F:hydrolase activity"/>
    <property type="evidence" value="ECO:0007669"/>
    <property type="project" value="UniProtKB-KW"/>
</dbReference>
<keyword evidence="2" id="KW-0378">Hydrolase</keyword>
<dbReference type="OrthoDB" id="338520at2"/>
<dbReference type="eggNOG" id="ENOG5033GCQ">
    <property type="taxonomic scope" value="Bacteria"/>
</dbReference>
<dbReference type="EMBL" id="CP001700">
    <property type="protein sequence ID" value="ACU71404.1"/>
    <property type="molecule type" value="Genomic_DNA"/>
</dbReference>
<proteinExistence type="predicted"/>
<feature type="domain" description="HD" evidence="1">
    <location>
        <begin position="25"/>
        <end position="120"/>
    </location>
</feature>